<dbReference type="Proteomes" id="UP000019753">
    <property type="component" value="Unassembled WGS sequence"/>
</dbReference>
<dbReference type="InterPro" id="IPR000266">
    <property type="entry name" value="Ribosomal_uS17"/>
</dbReference>
<dbReference type="InterPro" id="IPR019984">
    <property type="entry name" value="Ribosomal_uS17_bact/chlr"/>
</dbReference>
<dbReference type="PANTHER" id="PTHR10744">
    <property type="entry name" value="40S RIBOSOMAL PROTEIN S11 FAMILY MEMBER"/>
    <property type="match status" value="1"/>
</dbReference>
<dbReference type="GO" id="GO:0006412">
    <property type="term" value="P:translation"/>
    <property type="evidence" value="ECO:0007669"/>
    <property type="project" value="UniProtKB-UniRule"/>
</dbReference>
<gene>
    <name evidence="6" type="primary">rpsQ</name>
    <name evidence="9" type="ORF">N866_11375</name>
</gene>
<keyword evidence="2 6" id="KW-0699">rRNA-binding</keyword>
<evidence type="ECO:0000313" key="10">
    <source>
        <dbReference type="Proteomes" id="UP000019753"/>
    </source>
</evidence>
<evidence type="ECO:0000256" key="6">
    <source>
        <dbReference type="HAMAP-Rule" id="MF_01345"/>
    </source>
</evidence>
<dbReference type="OrthoDB" id="9811714at2"/>
<dbReference type="NCBIfam" id="NF004123">
    <property type="entry name" value="PRK05610.1"/>
    <property type="match status" value="1"/>
</dbReference>
<reference evidence="9 10" key="1">
    <citation type="submission" date="2014-01" db="EMBL/GenBank/DDBJ databases">
        <title>Actinotalea ferrariae CF5-4.</title>
        <authorList>
            <person name="Chen F."/>
            <person name="Li Y."/>
            <person name="Wang G."/>
        </authorList>
    </citation>
    <scope>NUCLEOTIDE SEQUENCE [LARGE SCALE GENOMIC DNA]</scope>
    <source>
        <strain evidence="9 10">CF5-4</strain>
    </source>
</reference>
<evidence type="ECO:0000256" key="2">
    <source>
        <dbReference type="ARBA" id="ARBA00022730"/>
    </source>
</evidence>
<dbReference type="PRINTS" id="PR00973">
    <property type="entry name" value="RIBOSOMALS17"/>
</dbReference>
<sequence>MSTENAAAPAAESSAADHRPYRKTRRGYVVSDKMQKTVVVEVEDRVKHPLYGKVLRRTSKVKAHDEASTAGIGDLVLIMETRPLSATKRWRVVEILEKAK</sequence>
<evidence type="ECO:0000256" key="1">
    <source>
        <dbReference type="ARBA" id="ARBA00010254"/>
    </source>
</evidence>
<feature type="region of interest" description="Disordered" evidence="8">
    <location>
        <begin position="1"/>
        <end position="27"/>
    </location>
</feature>
<comment type="function">
    <text evidence="6">One of the primary rRNA binding proteins, it binds specifically to the 5'-end of 16S ribosomal RNA.</text>
</comment>
<comment type="caution">
    <text evidence="9">The sequence shown here is derived from an EMBL/GenBank/DDBJ whole genome shotgun (WGS) entry which is preliminary data.</text>
</comment>
<comment type="similarity">
    <text evidence="1 6 7">Belongs to the universal ribosomal protein uS17 family.</text>
</comment>
<dbReference type="Pfam" id="PF00366">
    <property type="entry name" value="Ribosomal_S17"/>
    <property type="match status" value="1"/>
</dbReference>
<dbReference type="GO" id="GO:0022627">
    <property type="term" value="C:cytosolic small ribosomal subunit"/>
    <property type="evidence" value="ECO:0007669"/>
    <property type="project" value="UniProtKB-UniRule"/>
</dbReference>
<evidence type="ECO:0000256" key="7">
    <source>
        <dbReference type="RuleBase" id="RU003872"/>
    </source>
</evidence>
<keyword evidence="5 6" id="KW-0687">Ribonucleoprotein</keyword>
<keyword evidence="3 6" id="KW-0694">RNA-binding</keyword>
<evidence type="ECO:0000256" key="5">
    <source>
        <dbReference type="ARBA" id="ARBA00023274"/>
    </source>
</evidence>
<dbReference type="Gene3D" id="2.40.50.140">
    <property type="entry name" value="Nucleic acid-binding proteins"/>
    <property type="match status" value="1"/>
</dbReference>
<dbReference type="InterPro" id="IPR019979">
    <property type="entry name" value="Ribosomal_uS17_CS"/>
</dbReference>
<dbReference type="HAMAP" id="MF_01345_B">
    <property type="entry name" value="Ribosomal_uS17_B"/>
    <property type="match status" value="1"/>
</dbReference>
<dbReference type="NCBIfam" id="TIGR03635">
    <property type="entry name" value="uS17_bact"/>
    <property type="match status" value="1"/>
</dbReference>
<name>A0A021VZB8_9CELL</name>
<keyword evidence="4 6" id="KW-0689">Ribosomal protein</keyword>
<dbReference type="AlphaFoldDB" id="A0A021VZB8"/>
<dbReference type="GO" id="GO:0003735">
    <property type="term" value="F:structural constituent of ribosome"/>
    <property type="evidence" value="ECO:0007669"/>
    <property type="project" value="UniProtKB-UniRule"/>
</dbReference>
<dbReference type="InterPro" id="IPR012340">
    <property type="entry name" value="NA-bd_OB-fold"/>
</dbReference>
<dbReference type="CDD" id="cd00364">
    <property type="entry name" value="Ribosomal_uS17"/>
    <property type="match status" value="1"/>
</dbReference>
<feature type="compositionally biased region" description="Low complexity" evidence="8">
    <location>
        <begin position="1"/>
        <end position="14"/>
    </location>
</feature>
<proteinExistence type="inferred from homology"/>
<dbReference type="GO" id="GO:0019843">
    <property type="term" value="F:rRNA binding"/>
    <property type="evidence" value="ECO:0007669"/>
    <property type="project" value="UniProtKB-UniRule"/>
</dbReference>
<protein>
    <recommendedName>
        <fullName evidence="6">Small ribosomal subunit protein uS17</fullName>
    </recommendedName>
</protein>
<organism evidence="9 10">
    <name type="scientific">Actinotalea ferrariae CF5-4</name>
    <dbReference type="NCBI Taxonomy" id="948458"/>
    <lineage>
        <taxon>Bacteria</taxon>
        <taxon>Bacillati</taxon>
        <taxon>Actinomycetota</taxon>
        <taxon>Actinomycetes</taxon>
        <taxon>Micrococcales</taxon>
        <taxon>Cellulomonadaceae</taxon>
        <taxon>Actinotalea</taxon>
    </lineage>
</organism>
<dbReference type="RefSeq" id="WP_034223437.1">
    <property type="nucleotide sequence ID" value="NZ_AXCW01000033.1"/>
</dbReference>
<dbReference type="PANTHER" id="PTHR10744:SF1">
    <property type="entry name" value="SMALL RIBOSOMAL SUBUNIT PROTEIN US17M"/>
    <property type="match status" value="1"/>
</dbReference>
<evidence type="ECO:0000256" key="8">
    <source>
        <dbReference type="SAM" id="MobiDB-lite"/>
    </source>
</evidence>
<dbReference type="PROSITE" id="PS00056">
    <property type="entry name" value="RIBOSOMAL_S17"/>
    <property type="match status" value="1"/>
</dbReference>
<evidence type="ECO:0000256" key="4">
    <source>
        <dbReference type="ARBA" id="ARBA00022980"/>
    </source>
</evidence>
<dbReference type="SUPFAM" id="SSF50249">
    <property type="entry name" value="Nucleic acid-binding proteins"/>
    <property type="match status" value="1"/>
</dbReference>
<evidence type="ECO:0000313" key="9">
    <source>
        <dbReference type="EMBL" id="EYR64407.1"/>
    </source>
</evidence>
<comment type="subunit">
    <text evidence="6">Part of the 30S ribosomal subunit.</text>
</comment>
<accession>A0A021VZB8</accession>
<keyword evidence="10" id="KW-1185">Reference proteome</keyword>
<dbReference type="EMBL" id="AXCW01000033">
    <property type="protein sequence ID" value="EYR64407.1"/>
    <property type="molecule type" value="Genomic_DNA"/>
</dbReference>
<evidence type="ECO:0000256" key="3">
    <source>
        <dbReference type="ARBA" id="ARBA00022884"/>
    </source>
</evidence>